<comment type="caution">
    <text evidence="2">The sequence shown here is derived from an EMBL/GenBank/DDBJ whole genome shotgun (WGS) entry which is preliminary data.</text>
</comment>
<keyword evidence="3" id="KW-1185">Reference proteome</keyword>
<proteinExistence type="predicted"/>
<sequence length="50" mass="5796">MKYSNDQHIKKTQILVMGSVPIVQAEFFMLLIFIGQPFKIERMLTIKGVI</sequence>
<keyword evidence="1" id="KW-0472">Membrane</keyword>
<dbReference type="Proteomes" id="UP000838749">
    <property type="component" value="Unassembled WGS sequence"/>
</dbReference>
<dbReference type="EMBL" id="CAKMAB010000033">
    <property type="protein sequence ID" value="CAH1058373.1"/>
    <property type="molecule type" value="Genomic_DNA"/>
</dbReference>
<protein>
    <submittedName>
        <fullName evidence="2">Uncharacterized protein</fullName>
    </submittedName>
</protein>
<keyword evidence="1" id="KW-0812">Transmembrane</keyword>
<keyword evidence="1" id="KW-1133">Transmembrane helix</keyword>
<feature type="transmembrane region" description="Helical" evidence="1">
    <location>
        <begin position="12"/>
        <end position="34"/>
    </location>
</feature>
<organism evidence="2 3">
    <name type="scientific">Paenibacillus pseudetheri</name>
    <dbReference type="NCBI Taxonomy" id="2897682"/>
    <lineage>
        <taxon>Bacteria</taxon>
        <taxon>Bacillati</taxon>
        <taxon>Bacillota</taxon>
        <taxon>Bacilli</taxon>
        <taxon>Bacillales</taxon>
        <taxon>Paenibacillaceae</taxon>
        <taxon>Paenibacillus</taxon>
    </lineage>
</organism>
<evidence type="ECO:0000256" key="1">
    <source>
        <dbReference type="SAM" id="Phobius"/>
    </source>
</evidence>
<accession>A0ABM9BHH4</accession>
<evidence type="ECO:0000313" key="2">
    <source>
        <dbReference type="EMBL" id="CAH1058373.1"/>
    </source>
</evidence>
<reference evidence="2" key="1">
    <citation type="submission" date="2021-12" db="EMBL/GenBank/DDBJ databases">
        <authorList>
            <person name="Criscuolo A."/>
        </authorList>
    </citation>
    <scope>NUCLEOTIDE SEQUENCE</scope>
    <source>
        <strain evidence="2">CIP111894</strain>
    </source>
</reference>
<name>A0ABM9BHH4_9BACL</name>
<evidence type="ECO:0000313" key="3">
    <source>
        <dbReference type="Proteomes" id="UP000838749"/>
    </source>
</evidence>
<gene>
    <name evidence="2" type="ORF">PAECIP111894_04547</name>
</gene>